<sequence>MIQLQWAQAFSQAGDFLTGKSLKDDEDLPSTENQFKSWLNALRGIKNADDDDGPEMPKEYEGCTVGDISLRLEVETGWKFEVPGLFIEWQSLLNARPSEQLAIETGAVEAVEAWYTKYTCGRVIIIFDGRKGTRRDQKESKLQQMEDTLIKFSEQIQSCPIYALCVENREIPGDFAEPLGPNLIAFAQRLHHLGLQNKGSVYLYTSQEHLHCATAAGVKHIKASKAFSNPAMMVSGYGVTTPSTPPLLADVGFISSSSRGSHQAVPLAEDEEALTNRKWTCVKLGFRRKMFLFCRDIGQLESYIQDYKHYRTPIDERGSRIAELNHNISEPVQTPRKTPTVFLSDKTRDLPKWMLCKKKKMERSSGMQNVSEVSSTLDLDCDDPDDVAEQSVKRSRICHTVYVMDEDELMQTAQMVLKEAGQVVGDIVDEHPQNSLRSRVKGTVKEIRDDHSKQRETVSSSNECLKMMQRTEIKRLDHLDSHSMSVNSDMPSQVHSGNYVNIGSNKEHKQSAPAGNMSTILDGIISKVDKRPPPKSKRKSVGRISPGLLDFTIDTSTADSGSISNIRYDCKTQPS</sequence>
<proteinExistence type="predicted"/>
<dbReference type="OrthoDB" id="6143546at2759"/>
<protein>
    <submittedName>
        <fullName evidence="3">Uncharacterized protein LOC106158479 isoform X2</fullName>
    </submittedName>
</protein>
<name>A0A1S3HV78_LINAN</name>
<feature type="region of interest" description="Disordered" evidence="1">
    <location>
        <begin position="527"/>
        <end position="547"/>
    </location>
</feature>
<evidence type="ECO:0000256" key="1">
    <source>
        <dbReference type="SAM" id="MobiDB-lite"/>
    </source>
</evidence>
<dbReference type="GeneID" id="106158479"/>
<accession>A0A1S3HV78</accession>
<dbReference type="AlphaFoldDB" id="A0A1S3HV78"/>
<dbReference type="RefSeq" id="XP_013389947.1">
    <property type="nucleotide sequence ID" value="XM_013534493.1"/>
</dbReference>
<keyword evidence="2" id="KW-1185">Reference proteome</keyword>
<dbReference type="Proteomes" id="UP000085678">
    <property type="component" value="Unplaced"/>
</dbReference>
<reference evidence="3" key="1">
    <citation type="submission" date="2025-08" db="UniProtKB">
        <authorList>
            <consortium name="RefSeq"/>
        </authorList>
    </citation>
    <scope>IDENTIFICATION</scope>
    <source>
        <tissue evidence="3">Gonads</tissue>
    </source>
</reference>
<evidence type="ECO:0000313" key="2">
    <source>
        <dbReference type="Proteomes" id="UP000085678"/>
    </source>
</evidence>
<evidence type="ECO:0000313" key="3">
    <source>
        <dbReference type="RefSeq" id="XP_013389947.1"/>
    </source>
</evidence>
<gene>
    <name evidence="3" type="primary">LOC106158479</name>
</gene>
<organism evidence="2 3">
    <name type="scientific">Lingula anatina</name>
    <name type="common">Brachiopod</name>
    <name type="synonym">Lingula unguis</name>
    <dbReference type="NCBI Taxonomy" id="7574"/>
    <lineage>
        <taxon>Eukaryota</taxon>
        <taxon>Metazoa</taxon>
        <taxon>Spiralia</taxon>
        <taxon>Lophotrochozoa</taxon>
        <taxon>Brachiopoda</taxon>
        <taxon>Linguliformea</taxon>
        <taxon>Lingulata</taxon>
        <taxon>Lingulida</taxon>
        <taxon>Linguloidea</taxon>
        <taxon>Lingulidae</taxon>
        <taxon>Lingula</taxon>
    </lineage>
</organism>